<proteinExistence type="predicted"/>
<dbReference type="EMBL" id="RWGY01000029">
    <property type="protein sequence ID" value="TVU18036.1"/>
    <property type="molecule type" value="Genomic_DNA"/>
</dbReference>
<evidence type="ECO:0000313" key="2">
    <source>
        <dbReference type="Proteomes" id="UP000324897"/>
    </source>
</evidence>
<dbReference type="Gramene" id="TVU18036">
    <property type="protein sequence ID" value="TVU18036"/>
    <property type="gene ID" value="EJB05_34103"/>
</dbReference>
<feature type="non-terminal residue" evidence="1">
    <location>
        <position position="1"/>
    </location>
</feature>
<name>A0A5J9U345_9POAL</name>
<dbReference type="InterPro" id="IPR004158">
    <property type="entry name" value="DUF247_pln"/>
</dbReference>
<keyword evidence="2" id="KW-1185">Reference proteome</keyword>
<protein>
    <submittedName>
        <fullName evidence="1">Uncharacterized protein</fullName>
    </submittedName>
</protein>
<organism evidence="1 2">
    <name type="scientific">Eragrostis curvula</name>
    <name type="common">weeping love grass</name>
    <dbReference type="NCBI Taxonomy" id="38414"/>
    <lineage>
        <taxon>Eukaryota</taxon>
        <taxon>Viridiplantae</taxon>
        <taxon>Streptophyta</taxon>
        <taxon>Embryophyta</taxon>
        <taxon>Tracheophyta</taxon>
        <taxon>Spermatophyta</taxon>
        <taxon>Magnoliopsida</taxon>
        <taxon>Liliopsida</taxon>
        <taxon>Poales</taxon>
        <taxon>Poaceae</taxon>
        <taxon>PACMAD clade</taxon>
        <taxon>Chloridoideae</taxon>
        <taxon>Eragrostideae</taxon>
        <taxon>Eragrostidinae</taxon>
        <taxon>Eragrostis</taxon>
    </lineage>
</organism>
<reference evidence="1 2" key="1">
    <citation type="journal article" date="2019" name="Sci. Rep.">
        <title>A high-quality genome of Eragrostis curvula grass provides insights into Poaceae evolution and supports new strategies to enhance forage quality.</title>
        <authorList>
            <person name="Carballo J."/>
            <person name="Santos B.A.C.M."/>
            <person name="Zappacosta D."/>
            <person name="Garbus I."/>
            <person name="Selva J.P."/>
            <person name="Gallo C.A."/>
            <person name="Diaz A."/>
            <person name="Albertini E."/>
            <person name="Caccamo M."/>
            <person name="Echenique V."/>
        </authorList>
    </citation>
    <scope>NUCLEOTIDE SEQUENCE [LARGE SCALE GENOMIC DNA]</scope>
    <source>
        <strain evidence="2">cv. Victoria</strain>
        <tissue evidence="1">Leaf</tissue>
    </source>
</reference>
<dbReference type="AlphaFoldDB" id="A0A5J9U345"/>
<dbReference type="Pfam" id="PF03140">
    <property type="entry name" value="DUF247"/>
    <property type="match status" value="2"/>
</dbReference>
<comment type="caution">
    <text evidence="1">The sequence shown here is derived from an EMBL/GenBank/DDBJ whole genome shotgun (WGS) entry which is preliminary data.</text>
</comment>
<accession>A0A5J9U345</accession>
<dbReference type="OrthoDB" id="1896044at2759"/>
<dbReference type="PANTHER" id="PTHR31170:SF25">
    <property type="entry name" value="BNAA09G04570D PROTEIN"/>
    <property type="match status" value="1"/>
</dbReference>
<evidence type="ECO:0000313" key="1">
    <source>
        <dbReference type="EMBL" id="TVU18036.1"/>
    </source>
</evidence>
<sequence>MASGEDAITVHVQWLARRLTAQQEDAAATEQPRVTHVPSNIRLAKRDAYTPGLVAIGPLHAGDSERRLRPGHRLKMAYLNSLISRGHPDPADHLEVIKGYVGLVAKREREAAPSPQRGELHPNDGAGRLLHHRAPGERVHRARGAVAARDAVRRYAAVRGPHRFLAENQMPFFVLIDLIKHTRLPPEFDTTGFDKPTLLMKLVLYYLAGEKGRDMGGLPNPDGVSHILHLLYKMVTDRGAHSVAAAAAAAVQPAAEDVAEAGANATTPAAPGCGPVVIPNLA</sequence>
<dbReference type="Proteomes" id="UP000324897">
    <property type="component" value="Chromosome 7"/>
</dbReference>
<dbReference type="PANTHER" id="PTHR31170">
    <property type="entry name" value="BNAC04G53230D PROTEIN"/>
    <property type="match status" value="1"/>
</dbReference>
<gene>
    <name evidence="1" type="ORF">EJB05_34103</name>
</gene>